<protein>
    <recommendedName>
        <fullName evidence="3">SpoIIAA-like protein</fullName>
    </recommendedName>
</protein>
<dbReference type="Proteomes" id="UP000233782">
    <property type="component" value="Unassembled WGS sequence"/>
</dbReference>
<proteinExistence type="predicted"/>
<comment type="caution">
    <text evidence="1">The sequence shown here is derived from an EMBL/GenBank/DDBJ whole genome shotgun (WGS) entry which is preliminary data.</text>
</comment>
<gene>
    <name evidence="1" type="ORF">BD749_0169</name>
</gene>
<sequence length="341" mass="38588">MKQMTHMSTIISNVPLPQYGGHGSPASTTSAQETDVLSVCFCPHLKLLCGKWDRFPTSAELRQSIRLLARAVAILKAELMLVELPSQYQVSEEDQQWAKKFTKEALNYTSIKRVARIVPKDVLGPIQQTLQELDNMPYEAQLFSDRKSGLQWLLPDHYQAITDEAFIPVPLHFNLKLIRTGIKERGHAAVPVGLAQRGKPTNVEEPLPGLLTIETDFVSITLDKAKSLMNIRWKKAPQSRQYRYGMLKAARALIEHRLERLLLNNQRLGMLTLEDQGWLVATSREIIPKMNLRKLAVISSADALQQMSSENIGQKLKQAALDHKANYFLAEEDALEWLVED</sequence>
<dbReference type="EMBL" id="PJMU01000001">
    <property type="protein sequence ID" value="PKV75231.1"/>
    <property type="molecule type" value="Genomic_DNA"/>
</dbReference>
<accession>A0A2N3V0R7</accession>
<reference evidence="1 2" key="1">
    <citation type="submission" date="2017-12" db="EMBL/GenBank/DDBJ databases">
        <title>Genomic Encyclopedia of Type Strains, Phase III (KMG-III): the genomes of soil and plant-associated and newly described type strains.</title>
        <authorList>
            <person name="Whitman W."/>
        </authorList>
    </citation>
    <scope>NUCLEOTIDE SEQUENCE [LARGE SCALE GENOMIC DNA]</scope>
    <source>
        <strain evidence="1 2">LP43</strain>
    </source>
</reference>
<evidence type="ECO:0000313" key="1">
    <source>
        <dbReference type="EMBL" id="PKV75231.1"/>
    </source>
</evidence>
<evidence type="ECO:0000313" key="2">
    <source>
        <dbReference type="Proteomes" id="UP000233782"/>
    </source>
</evidence>
<evidence type="ECO:0008006" key="3">
    <source>
        <dbReference type="Google" id="ProtNLM"/>
    </source>
</evidence>
<dbReference type="AlphaFoldDB" id="A0A2N3V0R7"/>
<name>A0A2N3V0R7_9BACT</name>
<keyword evidence="2" id="KW-1185">Reference proteome</keyword>
<organism evidence="1 2">
    <name type="scientific">Pontibacter ramchanderi</name>
    <dbReference type="NCBI Taxonomy" id="1179743"/>
    <lineage>
        <taxon>Bacteria</taxon>
        <taxon>Pseudomonadati</taxon>
        <taxon>Bacteroidota</taxon>
        <taxon>Cytophagia</taxon>
        <taxon>Cytophagales</taxon>
        <taxon>Hymenobacteraceae</taxon>
        <taxon>Pontibacter</taxon>
    </lineage>
</organism>